<keyword evidence="1" id="KW-0472">Membrane</keyword>
<feature type="transmembrane region" description="Helical" evidence="1">
    <location>
        <begin position="44"/>
        <end position="67"/>
    </location>
</feature>
<name>A0A852SQC8_9MICO</name>
<dbReference type="RefSeq" id="WP_179548040.1">
    <property type="nucleotide sequence ID" value="NZ_BSEW01000002.1"/>
</dbReference>
<evidence type="ECO:0000313" key="3">
    <source>
        <dbReference type="Proteomes" id="UP000549913"/>
    </source>
</evidence>
<dbReference type="EMBL" id="JACCBM010000001">
    <property type="protein sequence ID" value="NYD71006.1"/>
    <property type="molecule type" value="Genomic_DNA"/>
</dbReference>
<keyword evidence="1" id="KW-1133">Transmembrane helix</keyword>
<keyword evidence="1" id="KW-0812">Transmembrane</keyword>
<evidence type="ECO:0000256" key="1">
    <source>
        <dbReference type="SAM" id="Phobius"/>
    </source>
</evidence>
<organism evidence="2 3">
    <name type="scientific">Herbiconiux flava</name>
    <dbReference type="NCBI Taxonomy" id="881268"/>
    <lineage>
        <taxon>Bacteria</taxon>
        <taxon>Bacillati</taxon>
        <taxon>Actinomycetota</taxon>
        <taxon>Actinomycetes</taxon>
        <taxon>Micrococcales</taxon>
        <taxon>Microbacteriaceae</taxon>
        <taxon>Herbiconiux</taxon>
    </lineage>
</organism>
<reference evidence="2 3" key="1">
    <citation type="submission" date="2020-07" db="EMBL/GenBank/DDBJ databases">
        <title>Sequencing the genomes of 1000 actinobacteria strains.</title>
        <authorList>
            <person name="Klenk H.-P."/>
        </authorList>
    </citation>
    <scope>NUCLEOTIDE SEQUENCE [LARGE SCALE GENOMIC DNA]</scope>
    <source>
        <strain evidence="2 3">DSM 26474</strain>
    </source>
</reference>
<dbReference type="AlphaFoldDB" id="A0A852SQC8"/>
<comment type="caution">
    <text evidence="2">The sequence shown here is derived from an EMBL/GenBank/DDBJ whole genome shotgun (WGS) entry which is preliminary data.</text>
</comment>
<evidence type="ECO:0000313" key="2">
    <source>
        <dbReference type="EMBL" id="NYD71006.1"/>
    </source>
</evidence>
<accession>A0A852SQC8</accession>
<keyword evidence="3" id="KW-1185">Reference proteome</keyword>
<gene>
    <name evidence="2" type="ORF">BJ984_002164</name>
</gene>
<dbReference type="Proteomes" id="UP000549913">
    <property type="component" value="Unassembled WGS sequence"/>
</dbReference>
<protein>
    <submittedName>
        <fullName evidence="2">Uncharacterized protein</fullName>
    </submittedName>
</protein>
<sequence length="92" mass="9439">MPPRLTSRQIFVTGVVLAAIGVALALVTDGWLTVIFQSAEVPNVIAGAIALIVREICMTLGLVLIGASVLARHLDARGEVGVNGNDPGNPAP</sequence>
<proteinExistence type="predicted"/>